<name>R9P042_PSEHS</name>
<sequence>MIPNPWTMSPEALEYIDTLPPDEQGPSLVAYQSYYYNSMKVPCLAAFAMYGLFVVLILAAAFNNLLAWAAQSLHNHLKHKLRLFRAYLWEHPLLSRKHATVVTLPGLRWLTLHLPLRGEGMVISGLFFVNFLPLVAFYKLLEPIAGSTSIDSKSAQICRALADRTGVLGAAQLPLLVLMASKRTPLAIVSGLGQNSLMLYHRWIARCFWAHIFIHAVAYTVVYAAYPDGVKEMLAETYIRWGIVGLAMGFGLIILSLRTLRERHYEVFVMLHILMAVFAILGTYLHIALIDYGPLQAYGVDADYTRLRISVPASKLRFADQPPTLFRGVAAGDDVRITIPRLQWVGEHPFTVFATGISKEDPSRGNIDLLIKTEGGLTRKLAHHAVKSNKTNDVDKDIEKIDAFADQPSIAILIEGPFGTAPEIGESTTELVLVAGGIGITFCWPLFVAAFTSCLSAVDKSSLNSCKLVWIVRHESTLTLLAEAFDDLVQQAQDEQRLKGCRFSMDVFVTSATTAALPDPVALGLIKKEESSTAQDGEISTPRSEFELTDKVAVLPVLSHVADEIDDNKGQEKLFRGGVEGDLVKVFRFHGRPRSLSSSLFGHLDERLLARKHDRTLKVAFCGPSSLCDDVRYETIGLLKRGVNVELVEECFTW</sequence>
<dbReference type="Pfam" id="PF08022">
    <property type="entry name" value="FAD_binding_8"/>
    <property type="match status" value="1"/>
</dbReference>
<dbReference type="GO" id="GO:0000293">
    <property type="term" value="F:ferric-chelate reductase activity"/>
    <property type="evidence" value="ECO:0007669"/>
    <property type="project" value="UniProtKB-ARBA"/>
</dbReference>
<dbReference type="GO" id="GO:0005886">
    <property type="term" value="C:plasma membrane"/>
    <property type="evidence" value="ECO:0007669"/>
    <property type="project" value="TreeGrafter"/>
</dbReference>
<dbReference type="Pfam" id="PF08030">
    <property type="entry name" value="NAD_binding_6"/>
    <property type="match status" value="1"/>
</dbReference>
<evidence type="ECO:0000256" key="2">
    <source>
        <dbReference type="ARBA" id="ARBA00006278"/>
    </source>
</evidence>
<dbReference type="Gene3D" id="3.40.50.80">
    <property type="entry name" value="Nucleotide-binding domain of ferredoxin-NADP reductase (FNR) module"/>
    <property type="match status" value="1"/>
</dbReference>
<evidence type="ECO:0000259" key="12">
    <source>
        <dbReference type="PROSITE" id="PS51384"/>
    </source>
</evidence>
<dbReference type="PANTHER" id="PTHR32361">
    <property type="entry name" value="FERRIC/CUPRIC REDUCTASE TRANSMEMBRANE COMPONENT"/>
    <property type="match status" value="1"/>
</dbReference>
<dbReference type="AlphaFoldDB" id="R9P042"/>
<dbReference type="EMBL" id="DF238784">
    <property type="protein sequence ID" value="GAC94347.1"/>
    <property type="molecule type" value="Genomic_DNA"/>
</dbReference>
<dbReference type="InterPro" id="IPR039261">
    <property type="entry name" value="FNR_nucleotide-bd"/>
</dbReference>
<evidence type="ECO:0000313" key="13">
    <source>
        <dbReference type="EMBL" id="GAC94347.1"/>
    </source>
</evidence>
<dbReference type="Proteomes" id="UP000014071">
    <property type="component" value="Unassembled WGS sequence"/>
</dbReference>
<feature type="transmembrane region" description="Helical" evidence="11">
    <location>
        <begin position="203"/>
        <end position="226"/>
    </location>
</feature>
<feature type="transmembrane region" description="Helical" evidence="11">
    <location>
        <begin position="267"/>
        <end position="287"/>
    </location>
</feature>
<keyword evidence="10" id="KW-0325">Glycoprotein</keyword>
<dbReference type="PANTHER" id="PTHR32361:SF9">
    <property type="entry name" value="FERRIC REDUCTASE TRANSMEMBRANE COMPONENT 3-RELATED"/>
    <property type="match status" value="1"/>
</dbReference>
<dbReference type="OrthoDB" id="4494341at2759"/>
<dbReference type="InterPro" id="IPR013112">
    <property type="entry name" value="FAD-bd_8"/>
</dbReference>
<evidence type="ECO:0000256" key="9">
    <source>
        <dbReference type="ARBA" id="ARBA00023136"/>
    </source>
</evidence>
<evidence type="ECO:0000256" key="10">
    <source>
        <dbReference type="ARBA" id="ARBA00023180"/>
    </source>
</evidence>
<dbReference type="RefSeq" id="XP_012187934.1">
    <property type="nucleotide sequence ID" value="XM_012332544.1"/>
</dbReference>
<dbReference type="PROSITE" id="PS51384">
    <property type="entry name" value="FAD_FR"/>
    <property type="match status" value="1"/>
</dbReference>
<evidence type="ECO:0000313" key="14">
    <source>
        <dbReference type="Proteomes" id="UP000014071"/>
    </source>
</evidence>
<keyword evidence="14" id="KW-1185">Reference proteome</keyword>
<evidence type="ECO:0000256" key="6">
    <source>
        <dbReference type="ARBA" id="ARBA00022989"/>
    </source>
</evidence>
<evidence type="ECO:0000256" key="7">
    <source>
        <dbReference type="ARBA" id="ARBA00023002"/>
    </source>
</evidence>
<evidence type="ECO:0000256" key="5">
    <source>
        <dbReference type="ARBA" id="ARBA00022982"/>
    </source>
</evidence>
<keyword evidence="4 11" id="KW-0812">Transmembrane</keyword>
<keyword evidence="8" id="KW-0406">Ion transport</keyword>
<dbReference type="SFLD" id="SFLDS00052">
    <property type="entry name" value="Ferric_Reductase_Domain"/>
    <property type="match status" value="1"/>
</dbReference>
<evidence type="ECO:0000256" key="3">
    <source>
        <dbReference type="ARBA" id="ARBA00022448"/>
    </source>
</evidence>
<feature type="domain" description="FAD-binding FR-type" evidence="12">
    <location>
        <begin position="282"/>
        <end position="424"/>
    </location>
</feature>
<dbReference type="InterPro" id="IPR013130">
    <property type="entry name" value="Fe3_Rdtase_TM_dom"/>
</dbReference>
<keyword evidence="7" id="KW-0560">Oxidoreductase</keyword>
<keyword evidence="5" id="KW-0249">Electron transport</keyword>
<evidence type="ECO:0000256" key="4">
    <source>
        <dbReference type="ARBA" id="ARBA00022692"/>
    </source>
</evidence>
<protein>
    <submittedName>
        <fullName evidence="13">Likely ferric reductase</fullName>
    </submittedName>
</protein>
<keyword evidence="6 11" id="KW-1133">Transmembrane helix</keyword>
<keyword evidence="9 11" id="KW-0472">Membrane</keyword>
<reference evidence="14" key="1">
    <citation type="journal article" date="2013" name="Genome Announc.">
        <title>Draft genome sequence of the basidiomycetous yeast-like fungus Pseudozyma hubeiensis SY62, which produces an abundant amount of the biosurfactant mannosylerythritol lipids.</title>
        <authorList>
            <person name="Konishi M."/>
            <person name="Hatada Y."/>
            <person name="Horiuchi J."/>
        </authorList>
    </citation>
    <scope>NUCLEOTIDE SEQUENCE [LARGE SCALE GENOMIC DNA]</scope>
    <source>
        <strain evidence="14">SY62</strain>
    </source>
</reference>
<gene>
    <name evidence="13" type="ORF">PHSY_001918</name>
</gene>
<dbReference type="GO" id="GO:0015677">
    <property type="term" value="P:copper ion import"/>
    <property type="evidence" value="ECO:0007669"/>
    <property type="project" value="TreeGrafter"/>
</dbReference>
<feature type="transmembrane region" description="Helical" evidence="11">
    <location>
        <begin position="238"/>
        <end position="255"/>
    </location>
</feature>
<dbReference type="HOGENOM" id="CLU_016502_0_0_1"/>
<dbReference type="GO" id="GO:0006826">
    <property type="term" value="P:iron ion transport"/>
    <property type="evidence" value="ECO:0007669"/>
    <property type="project" value="TreeGrafter"/>
</dbReference>
<dbReference type="eggNOG" id="KOG0039">
    <property type="taxonomic scope" value="Eukaryota"/>
</dbReference>
<dbReference type="InterPro" id="IPR017927">
    <property type="entry name" value="FAD-bd_FR_type"/>
</dbReference>
<dbReference type="SUPFAM" id="SSF52343">
    <property type="entry name" value="Ferredoxin reductase-like, C-terminal NADP-linked domain"/>
    <property type="match status" value="1"/>
</dbReference>
<feature type="transmembrane region" description="Helical" evidence="11">
    <location>
        <begin position="41"/>
        <end position="62"/>
    </location>
</feature>
<proteinExistence type="inferred from homology"/>
<dbReference type="GO" id="GO:0006879">
    <property type="term" value="P:intracellular iron ion homeostasis"/>
    <property type="evidence" value="ECO:0007669"/>
    <property type="project" value="TreeGrafter"/>
</dbReference>
<evidence type="ECO:0000256" key="11">
    <source>
        <dbReference type="SAM" id="Phobius"/>
    </source>
</evidence>
<dbReference type="SFLD" id="SFLDG01168">
    <property type="entry name" value="Ferric_reductase_subgroup_(FRE"/>
    <property type="match status" value="1"/>
</dbReference>
<comment type="similarity">
    <text evidence="2">Belongs to the ferric reductase (FRE) family.</text>
</comment>
<evidence type="ECO:0000256" key="1">
    <source>
        <dbReference type="ARBA" id="ARBA00004141"/>
    </source>
</evidence>
<organism evidence="13 14">
    <name type="scientific">Pseudozyma hubeiensis (strain SY62)</name>
    <name type="common">Yeast</name>
    <dbReference type="NCBI Taxonomy" id="1305764"/>
    <lineage>
        <taxon>Eukaryota</taxon>
        <taxon>Fungi</taxon>
        <taxon>Dikarya</taxon>
        <taxon>Basidiomycota</taxon>
        <taxon>Ustilaginomycotina</taxon>
        <taxon>Ustilaginomycetes</taxon>
        <taxon>Ustilaginales</taxon>
        <taxon>Ustilaginaceae</taxon>
        <taxon>Pseudozyma</taxon>
    </lineage>
</organism>
<dbReference type="InterPro" id="IPR051410">
    <property type="entry name" value="Ferric/Cupric_Reductase"/>
</dbReference>
<dbReference type="Pfam" id="PF01794">
    <property type="entry name" value="Ferric_reduct"/>
    <property type="match status" value="1"/>
</dbReference>
<dbReference type="InterPro" id="IPR013121">
    <property type="entry name" value="Fe_red_NAD-bd_6"/>
</dbReference>
<dbReference type="STRING" id="1305764.R9P042"/>
<evidence type="ECO:0000256" key="8">
    <source>
        <dbReference type="ARBA" id="ARBA00023065"/>
    </source>
</evidence>
<keyword evidence="3" id="KW-0813">Transport</keyword>
<dbReference type="GeneID" id="24107213"/>
<comment type="subcellular location">
    <subcellularLocation>
        <location evidence="1">Membrane</location>
        <topology evidence="1">Multi-pass membrane protein</topology>
    </subcellularLocation>
</comment>
<accession>R9P042</accession>
<dbReference type="CDD" id="cd06186">
    <property type="entry name" value="NOX_Duox_like_FAD_NADP"/>
    <property type="match status" value="1"/>
</dbReference>